<feature type="non-terminal residue" evidence="3">
    <location>
        <position position="275"/>
    </location>
</feature>
<evidence type="ECO:0000259" key="2">
    <source>
        <dbReference type="Pfam" id="PF02638"/>
    </source>
</evidence>
<evidence type="ECO:0000313" key="3">
    <source>
        <dbReference type="EMBL" id="GAI17524.1"/>
    </source>
</evidence>
<dbReference type="PANTHER" id="PTHR43405:SF1">
    <property type="entry name" value="GLYCOSYL HYDROLASE DIGH"/>
    <property type="match status" value="1"/>
</dbReference>
<comment type="caution">
    <text evidence="3">The sequence shown here is derived from an EMBL/GenBank/DDBJ whole genome shotgun (WGS) entry which is preliminary data.</text>
</comment>
<dbReference type="InterPro" id="IPR052177">
    <property type="entry name" value="Divisome_Glycosyl_Hydrolase"/>
</dbReference>
<evidence type="ECO:0000256" key="1">
    <source>
        <dbReference type="ARBA" id="ARBA00022729"/>
    </source>
</evidence>
<dbReference type="PANTHER" id="PTHR43405">
    <property type="entry name" value="GLYCOSYL HYDROLASE DIGH"/>
    <property type="match status" value="1"/>
</dbReference>
<dbReference type="Pfam" id="PF02638">
    <property type="entry name" value="GHL10"/>
    <property type="match status" value="1"/>
</dbReference>
<accession>X1NFT8</accession>
<sequence length="275" mass="31891">MGIVYIKKIIFILLIIALIIPGCTRSVRHPKKLLEKTIIDIEHKGFHRGLWVRAVSIASPDSIPRILQIAQNLGITDIYVQVVVAGYAYYNSNLLPRSQYLSKISGSNYDPLDSLIHAAHNRSIRVHAWVNALLVWSLKEPPDSSNHILYTHPEWFIKDVCTRSMADYSYEEWIDSGLEGLYLDPANQQVKEHLKNICTEIVNKYPVTGIHFDFIRYPGTLWGFPENDTSAIFAGIEGNTIRWLNLLRYPQLSFKSRWRVWHYWKLNKQKEKAIF</sequence>
<name>X1NFT8_9ZZZZ</name>
<keyword evidence="1" id="KW-0732">Signal</keyword>
<dbReference type="Gene3D" id="3.20.20.80">
    <property type="entry name" value="Glycosidases"/>
    <property type="match status" value="1"/>
</dbReference>
<dbReference type="InterPro" id="IPR003790">
    <property type="entry name" value="GHL10"/>
</dbReference>
<proteinExistence type="predicted"/>
<dbReference type="SUPFAM" id="SSF51445">
    <property type="entry name" value="(Trans)glycosidases"/>
    <property type="match status" value="1"/>
</dbReference>
<reference evidence="3" key="1">
    <citation type="journal article" date="2014" name="Front. Microbiol.">
        <title>High frequency of phylogenetically diverse reductive dehalogenase-homologous genes in deep subseafloor sedimentary metagenomes.</title>
        <authorList>
            <person name="Kawai M."/>
            <person name="Futagami T."/>
            <person name="Toyoda A."/>
            <person name="Takaki Y."/>
            <person name="Nishi S."/>
            <person name="Hori S."/>
            <person name="Arai W."/>
            <person name="Tsubouchi T."/>
            <person name="Morono Y."/>
            <person name="Uchiyama I."/>
            <person name="Ito T."/>
            <person name="Fujiyama A."/>
            <person name="Inagaki F."/>
            <person name="Takami H."/>
        </authorList>
    </citation>
    <scope>NUCLEOTIDE SEQUENCE</scope>
    <source>
        <strain evidence="3">Expedition CK06-06</strain>
    </source>
</reference>
<protein>
    <recommendedName>
        <fullName evidence="2">Glycosyl hydrolase-like 10 domain-containing protein</fullName>
    </recommendedName>
</protein>
<dbReference type="EMBL" id="BARV01004361">
    <property type="protein sequence ID" value="GAI17524.1"/>
    <property type="molecule type" value="Genomic_DNA"/>
</dbReference>
<gene>
    <name evidence="3" type="ORF">S06H3_09745</name>
</gene>
<dbReference type="AlphaFoldDB" id="X1NFT8"/>
<organism evidence="3">
    <name type="scientific">marine sediment metagenome</name>
    <dbReference type="NCBI Taxonomy" id="412755"/>
    <lineage>
        <taxon>unclassified sequences</taxon>
        <taxon>metagenomes</taxon>
        <taxon>ecological metagenomes</taxon>
    </lineage>
</organism>
<feature type="domain" description="Glycosyl hydrolase-like 10" evidence="2">
    <location>
        <begin position="66"/>
        <end position="228"/>
    </location>
</feature>
<dbReference type="InterPro" id="IPR017853">
    <property type="entry name" value="GH"/>
</dbReference>